<dbReference type="InterPro" id="IPR000537">
    <property type="entry name" value="UbiA_prenyltransferase"/>
</dbReference>
<keyword evidence="2 5" id="KW-0812">Transmembrane</keyword>
<dbReference type="AlphaFoldDB" id="A0A975Y054"/>
<feature type="transmembrane region" description="Helical" evidence="5">
    <location>
        <begin position="230"/>
        <end position="247"/>
    </location>
</feature>
<keyword evidence="7" id="KW-1185">Reference proteome</keyword>
<name>A0A975Y054_9ACTN</name>
<dbReference type="KEGG" id="nps:KRR39_21830"/>
<reference evidence="6" key="1">
    <citation type="submission" date="2021-06" db="EMBL/GenBank/DDBJ databases">
        <title>Complete genome sequence of Nocardioides sp. G188.</title>
        <authorList>
            <person name="Im W.-T."/>
        </authorList>
    </citation>
    <scope>NUCLEOTIDE SEQUENCE</scope>
    <source>
        <strain evidence="6">G188</strain>
    </source>
</reference>
<comment type="subcellular location">
    <subcellularLocation>
        <location evidence="1">Membrane</location>
        <topology evidence="1">Multi-pass membrane protein</topology>
    </subcellularLocation>
</comment>
<feature type="transmembrane region" description="Helical" evidence="5">
    <location>
        <begin position="206"/>
        <end position="224"/>
    </location>
</feature>
<sequence length="273" mass="27440">MDQQRTTGSPVPALLRSAHAGPALAVTAVAGLLAVTAGLPPSTSALVVAAVLTGQLSIGWSNDLVDVRRDRAVHRADKPLATGEVGVGVVRVACALALVATVPLSLACGLVAGLVHLLTVGSGWAYNLGLKSTAWSWLPYAVAFGALPVFVTLAGTPGELPPPWVPLAGALLGVGAHLVNALPDLDDDAATGVHGLPHRIGARRTGPAATAVLVAASVLIALSATGSHRWLSWLGLPLVVVLAAVGLRGRGRTPFRAAVAIALLDVALLAGAR</sequence>
<evidence type="ECO:0000256" key="2">
    <source>
        <dbReference type="ARBA" id="ARBA00022692"/>
    </source>
</evidence>
<dbReference type="EMBL" id="CP077062">
    <property type="protein sequence ID" value="QWZ07969.1"/>
    <property type="molecule type" value="Genomic_DNA"/>
</dbReference>
<evidence type="ECO:0000256" key="4">
    <source>
        <dbReference type="ARBA" id="ARBA00023136"/>
    </source>
</evidence>
<feature type="transmembrane region" description="Helical" evidence="5">
    <location>
        <begin position="20"/>
        <end position="39"/>
    </location>
</feature>
<organism evidence="6 7">
    <name type="scientific">Nocardioides panacis</name>
    <dbReference type="NCBI Taxonomy" id="2849501"/>
    <lineage>
        <taxon>Bacteria</taxon>
        <taxon>Bacillati</taxon>
        <taxon>Actinomycetota</taxon>
        <taxon>Actinomycetes</taxon>
        <taxon>Propionibacteriales</taxon>
        <taxon>Nocardioidaceae</taxon>
        <taxon>Nocardioides</taxon>
    </lineage>
</organism>
<evidence type="ECO:0000256" key="1">
    <source>
        <dbReference type="ARBA" id="ARBA00004141"/>
    </source>
</evidence>
<protein>
    <submittedName>
        <fullName evidence="6">UbiA family prenyltransferase</fullName>
    </submittedName>
</protein>
<accession>A0A975Y054</accession>
<gene>
    <name evidence="6" type="ORF">KRR39_21830</name>
</gene>
<dbReference type="GO" id="GO:0016020">
    <property type="term" value="C:membrane"/>
    <property type="evidence" value="ECO:0007669"/>
    <property type="project" value="UniProtKB-SubCell"/>
</dbReference>
<dbReference type="GO" id="GO:0016765">
    <property type="term" value="F:transferase activity, transferring alkyl or aryl (other than methyl) groups"/>
    <property type="evidence" value="ECO:0007669"/>
    <property type="project" value="InterPro"/>
</dbReference>
<feature type="transmembrane region" description="Helical" evidence="5">
    <location>
        <begin position="137"/>
        <end position="158"/>
    </location>
</feature>
<keyword evidence="3 5" id="KW-1133">Transmembrane helix</keyword>
<proteinExistence type="predicted"/>
<evidence type="ECO:0000256" key="5">
    <source>
        <dbReference type="SAM" id="Phobius"/>
    </source>
</evidence>
<evidence type="ECO:0000256" key="3">
    <source>
        <dbReference type="ARBA" id="ARBA00022989"/>
    </source>
</evidence>
<dbReference type="Proteomes" id="UP000683575">
    <property type="component" value="Chromosome"/>
</dbReference>
<dbReference type="RefSeq" id="WP_216939479.1">
    <property type="nucleotide sequence ID" value="NZ_CP077062.1"/>
</dbReference>
<feature type="transmembrane region" description="Helical" evidence="5">
    <location>
        <begin position="45"/>
        <end position="65"/>
    </location>
</feature>
<dbReference type="Pfam" id="PF01040">
    <property type="entry name" value="UbiA"/>
    <property type="match status" value="1"/>
</dbReference>
<evidence type="ECO:0000313" key="6">
    <source>
        <dbReference type="EMBL" id="QWZ07969.1"/>
    </source>
</evidence>
<keyword evidence="4 5" id="KW-0472">Membrane</keyword>
<evidence type="ECO:0000313" key="7">
    <source>
        <dbReference type="Proteomes" id="UP000683575"/>
    </source>
</evidence>
<dbReference type="CDD" id="cd13956">
    <property type="entry name" value="PT_UbiA"/>
    <property type="match status" value="1"/>
</dbReference>